<dbReference type="EMBL" id="JAHVHP010000002">
    <property type="protein sequence ID" value="MBY5951860.1"/>
    <property type="molecule type" value="Genomic_DNA"/>
</dbReference>
<sequence>MKKNLLYIVTLFVVHFAFGQDKDQVIQTFNAYKSAILENKGTQASELISERTKDFYDLMIQHALESDSATVDDLPFFDKFTVLIMRHSIPKDQLLVMDSKGFFKYSVEHDYFGKESIIGAKMIEVTVEGNFAQCKMMLNNEEIPYPFNFYKENDKWQFDLISLMRVTTGYLVDFINSSDYTVNDFIFEALFRQNGKPPKPSIWQPMK</sequence>
<protein>
    <recommendedName>
        <fullName evidence="3">DUF3828 domain-containing protein</fullName>
    </recommendedName>
</protein>
<evidence type="ECO:0000313" key="2">
    <source>
        <dbReference type="Proteomes" id="UP000766609"/>
    </source>
</evidence>
<comment type="caution">
    <text evidence="1">The sequence shown here is derived from an EMBL/GenBank/DDBJ whole genome shotgun (WGS) entry which is preliminary data.</text>
</comment>
<name>A0ABS7N9G6_9BACT</name>
<evidence type="ECO:0000313" key="1">
    <source>
        <dbReference type="EMBL" id="MBY5951860.1"/>
    </source>
</evidence>
<accession>A0ABS7N9G6</accession>
<gene>
    <name evidence="1" type="ORF">KUV23_12795</name>
</gene>
<organism evidence="1 2">
    <name type="scientific">Algoriphagus marincola</name>
    <dbReference type="NCBI Taxonomy" id="264027"/>
    <lineage>
        <taxon>Bacteria</taxon>
        <taxon>Pseudomonadati</taxon>
        <taxon>Bacteroidota</taxon>
        <taxon>Cytophagia</taxon>
        <taxon>Cytophagales</taxon>
        <taxon>Cyclobacteriaceae</taxon>
        <taxon>Algoriphagus</taxon>
    </lineage>
</organism>
<keyword evidence="2" id="KW-1185">Reference proteome</keyword>
<reference evidence="1 2" key="1">
    <citation type="submission" date="2021-06" db="EMBL/GenBank/DDBJ databases">
        <title>44 bacteria genomes isolated from Dapeng, Shenzhen.</title>
        <authorList>
            <person name="Zheng W."/>
            <person name="Yu S."/>
            <person name="Huang Y."/>
        </authorList>
    </citation>
    <scope>NUCLEOTIDE SEQUENCE [LARGE SCALE GENOMIC DNA]</scope>
    <source>
        <strain evidence="1 2">DP5N14-6</strain>
    </source>
</reference>
<evidence type="ECO:0008006" key="3">
    <source>
        <dbReference type="Google" id="ProtNLM"/>
    </source>
</evidence>
<dbReference type="Proteomes" id="UP000766609">
    <property type="component" value="Unassembled WGS sequence"/>
</dbReference>
<dbReference type="RefSeq" id="WP_222584399.1">
    <property type="nucleotide sequence ID" value="NZ_JAHVHP010000002.1"/>
</dbReference>
<proteinExistence type="predicted"/>